<name>A0A415ERQ9_ENTCA</name>
<dbReference type="InterPro" id="IPR014922">
    <property type="entry name" value="YdhG-like"/>
</dbReference>
<dbReference type="EMBL" id="QRMZ01000016">
    <property type="protein sequence ID" value="RHK05734.1"/>
    <property type="molecule type" value="Genomic_DNA"/>
</dbReference>
<feature type="domain" description="YdhG-like" evidence="1">
    <location>
        <begin position="19"/>
        <end position="107"/>
    </location>
</feature>
<dbReference type="RefSeq" id="WP_142967974.1">
    <property type="nucleotide sequence ID" value="NZ_CABHDD010000002.1"/>
</dbReference>
<evidence type="ECO:0000259" key="1">
    <source>
        <dbReference type="Pfam" id="PF08818"/>
    </source>
</evidence>
<dbReference type="Pfam" id="PF08818">
    <property type="entry name" value="DUF1801"/>
    <property type="match status" value="1"/>
</dbReference>
<reference evidence="2 3" key="1">
    <citation type="submission" date="2018-08" db="EMBL/GenBank/DDBJ databases">
        <title>A genome reference for cultivated species of the human gut microbiota.</title>
        <authorList>
            <person name="Zou Y."/>
            <person name="Xue W."/>
            <person name="Luo G."/>
        </authorList>
    </citation>
    <scope>NUCLEOTIDE SEQUENCE [LARGE SCALE GENOMIC DNA]</scope>
    <source>
        <strain evidence="2 3">AF48-16</strain>
    </source>
</reference>
<comment type="caution">
    <text evidence="2">The sequence shown here is derived from an EMBL/GenBank/DDBJ whole genome shotgun (WGS) entry which is preliminary data.</text>
</comment>
<gene>
    <name evidence="2" type="ORF">DW084_12425</name>
</gene>
<dbReference type="AlphaFoldDB" id="A0A415ERQ9"/>
<dbReference type="Proteomes" id="UP000286288">
    <property type="component" value="Unassembled WGS sequence"/>
</dbReference>
<dbReference type="Gene3D" id="3.90.1150.200">
    <property type="match status" value="1"/>
</dbReference>
<accession>A0A415ERQ9</accession>
<organism evidence="2 3">
    <name type="scientific">Enterococcus casseliflavus</name>
    <name type="common">Enterococcus flavescens</name>
    <dbReference type="NCBI Taxonomy" id="37734"/>
    <lineage>
        <taxon>Bacteria</taxon>
        <taxon>Bacillati</taxon>
        <taxon>Bacillota</taxon>
        <taxon>Bacilli</taxon>
        <taxon>Lactobacillales</taxon>
        <taxon>Enterococcaceae</taxon>
        <taxon>Enterococcus</taxon>
    </lineage>
</organism>
<protein>
    <recommendedName>
        <fullName evidence="1">YdhG-like domain-containing protein</fullName>
    </recommendedName>
</protein>
<sequence length="119" mass="13349">MTKAITTVDQYIAAAPAERQAILRKVRQTIKAVLPEAVEKISYQMPTYHQGETIVHFACAKQHLGFYPTPSAITAFQEDLQPYKTSKGAVQFSFAQPIPYELIAVMTAWRLAEVKNKHA</sequence>
<proteinExistence type="predicted"/>
<evidence type="ECO:0000313" key="3">
    <source>
        <dbReference type="Proteomes" id="UP000286288"/>
    </source>
</evidence>
<evidence type="ECO:0000313" key="2">
    <source>
        <dbReference type="EMBL" id="RHK05734.1"/>
    </source>
</evidence>
<dbReference type="SUPFAM" id="SSF159888">
    <property type="entry name" value="YdhG-like"/>
    <property type="match status" value="1"/>
</dbReference>